<dbReference type="InterPro" id="IPR027417">
    <property type="entry name" value="P-loop_NTPase"/>
</dbReference>
<dbReference type="EMBL" id="FPBV01000001">
    <property type="protein sequence ID" value="SFU40079.1"/>
    <property type="molecule type" value="Genomic_DNA"/>
</dbReference>
<dbReference type="Gene3D" id="3.30.420.280">
    <property type="match status" value="1"/>
</dbReference>
<proteinExistence type="predicted"/>
<name>A0A1I7FV55_9BACL</name>
<reference evidence="2" key="1">
    <citation type="submission" date="2016-10" db="EMBL/GenBank/DDBJ databases">
        <authorList>
            <person name="Varghese N."/>
        </authorList>
    </citation>
    <scope>NUCLEOTIDE SEQUENCE [LARGE SCALE GENOMIC DNA]</scope>
    <source>
        <strain evidence="2">DSM 17980</strain>
    </source>
</reference>
<accession>A0A1I7FV55</accession>
<protein>
    <submittedName>
        <fullName evidence="1">Phage terminase, large subunit, PBSX family</fullName>
    </submittedName>
</protein>
<dbReference type="Proteomes" id="UP000183508">
    <property type="component" value="Unassembled WGS sequence"/>
</dbReference>
<dbReference type="Pfam" id="PF03237">
    <property type="entry name" value="Terminase_6N"/>
    <property type="match status" value="1"/>
</dbReference>
<sequence length="414" mass="47798">MSFAWGRFSKKQLDSIRNSTARLNIWEGAVRSGKTIASVVRWLDFLATGPPGDLLMAGKTERTLRRNILNPLEEILGPRLFRYNAGEGEAFICGRRVYVAGANDERAENKIRGMTLAGAYGDEVTLWPESFFRMLTSRLSVPGAKFFGTTNPDSPFHWLKTEYLDREGLDLKAWHFVLEDNLNLDPEFVANLKREYTGLWYKRFILGLWVQAEGAVYDMWDEARHVVREIPHPHECDRLIAGGDYGTANPTTLQLIGRYERRWYVLREYYFHSRDEGRQKTDAQYADDVEAWLGDVRDRVTIYLDPAAASFILQLRRRGLHVVEADNSVLEGIQLVSRLLAEENLLVHESCTHLRREFASYVWDPKAQQRGEDKPLKRNDHALDSVRYALYTHLQNPPLDDDIREALKGVRFYA</sequence>
<keyword evidence="2" id="KW-1185">Reference proteome</keyword>
<dbReference type="InterPro" id="IPR006437">
    <property type="entry name" value="Phage_terminase_lsu"/>
</dbReference>
<dbReference type="RefSeq" id="WP_074949101.1">
    <property type="nucleotide sequence ID" value="NZ_FPBV01000001.1"/>
</dbReference>
<organism evidence="1 2">
    <name type="scientific">Alicyclobacillus macrosporangiidus</name>
    <dbReference type="NCBI Taxonomy" id="392015"/>
    <lineage>
        <taxon>Bacteria</taxon>
        <taxon>Bacillati</taxon>
        <taxon>Bacillota</taxon>
        <taxon>Bacilli</taxon>
        <taxon>Bacillales</taxon>
        <taxon>Alicyclobacillaceae</taxon>
        <taxon>Alicyclobacillus</taxon>
    </lineage>
</organism>
<gene>
    <name evidence="1" type="ORF">SAMN05421543_101469</name>
</gene>
<dbReference type="OrthoDB" id="4498710at2"/>
<dbReference type="AlphaFoldDB" id="A0A1I7FV55"/>
<evidence type="ECO:0000313" key="2">
    <source>
        <dbReference type="Proteomes" id="UP000183508"/>
    </source>
</evidence>
<dbReference type="STRING" id="392015.SAMN05421543_101469"/>
<dbReference type="Gene3D" id="3.40.50.300">
    <property type="entry name" value="P-loop containing nucleotide triphosphate hydrolases"/>
    <property type="match status" value="1"/>
</dbReference>
<dbReference type="NCBIfam" id="TIGR01547">
    <property type="entry name" value="phage_term_2"/>
    <property type="match status" value="1"/>
</dbReference>
<evidence type="ECO:0000313" key="1">
    <source>
        <dbReference type="EMBL" id="SFU40079.1"/>
    </source>
</evidence>